<comment type="caution">
    <text evidence="7">The sequence shown here is derived from an EMBL/GenBank/DDBJ whole genome shotgun (WGS) entry which is preliminary data.</text>
</comment>
<evidence type="ECO:0000256" key="4">
    <source>
        <dbReference type="PROSITE-ProRule" id="PRU00146"/>
    </source>
</evidence>
<organism evidence="7 8">
    <name type="scientific">Colocasia esculenta</name>
    <name type="common">Wild taro</name>
    <name type="synonym">Arum esculentum</name>
    <dbReference type="NCBI Taxonomy" id="4460"/>
    <lineage>
        <taxon>Eukaryota</taxon>
        <taxon>Viridiplantae</taxon>
        <taxon>Streptophyta</taxon>
        <taxon>Embryophyta</taxon>
        <taxon>Tracheophyta</taxon>
        <taxon>Spermatophyta</taxon>
        <taxon>Magnoliopsida</taxon>
        <taxon>Liliopsida</taxon>
        <taxon>Araceae</taxon>
        <taxon>Aroideae</taxon>
        <taxon>Colocasieae</taxon>
        <taxon>Colocasia</taxon>
    </lineage>
</organism>
<reference evidence="7" key="1">
    <citation type="submission" date="2017-07" db="EMBL/GenBank/DDBJ databases">
        <title>Taro Niue Genome Assembly and Annotation.</title>
        <authorList>
            <person name="Atibalentja N."/>
            <person name="Keating K."/>
            <person name="Fields C.J."/>
        </authorList>
    </citation>
    <scope>NUCLEOTIDE SEQUENCE</scope>
    <source>
        <strain evidence="7">Niue_2</strain>
        <tissue evidence="7">Leaf</tissue>
    </source>
</reference>
<name>A0A843TET5_COLES</name>
<protein>
    <recommendedName>
        <fullName evidence="6">PHD-type domain-containing protein</fullName>
    </recommendedName>
</protein>
<dbReference type="InterPro" id="IPR011011">
    <property type="entry name" value="Znf_FYVE_PHD"/>
</dbReference>
<dbReference type="PROSITE" id="PS50016">
    <property type="entry name" value="ZF_PHD_2"/>
    <property type="match status" value="1"/>
</dbReference>
<dbReference type="Pfam" id="PF00628">
    <property type="entry name" value="PHD"/>
    <property type="match status" value="1"/>
</dbReference>
<feature type="domain" description="PHD-type" evidence="6">
    <location>
        <begin position="208"/>
        <end position="259"/>
    </location>
</feature>
<dbReference type="InterPro" id="IPR001965">
    <property type="entry name" value="Znf_PHD"/>
</dbReference>
<feature type="region of interest" description="Disordered" evidence="5">
    <location>
        <begin position="343"/>
        <end position="387"/>
    </location>
</feature>
<dbReference type="SUPFAM" id="SSF57903">
    <property type="entry name" value="FYVE/PHD zinc finger"/>
    <property type="match status" value="1"/>
</dbReference>
<gene>
    <name evidence="7" type="ORF">Taro_000375</name>
</gene>
<evidence type="ECO:0000256" key="3">
    <source>
        <dbReference type="ARBA" id="ARBA00022833"/>
    </source>
</evidence>
<sequence length="566" mass="62376">MKPIRHETRLDDLHIGIRFVKGYKPRKVWLWFDSPLVDHKNGCLHRLKQNVAGKKLRVGAVSSSLGCSRPASHDPNNALLELTSCSGVRVPEKTVVAPVQVTPTTSTSSFQANKIQHTAFKFDGAHGITVFQSSAPLIREQDPKTYAIQTIQGNQQFVQQVPHVVNLHESSVFNSHNEISKMVQKILPPKAFDQPHWTPPSTDYISKPLHCIACNNTINDVESLLVCDACEKGVHMKCLLAYQRIIPKAEWHCSNCLASTHGKSLPPKYGRVTRSIAPSRSTSSPGTVQKTENADVKFNSHQKMISNLKPDILTPSHASIMGHSHTESSTINKMVNIISKQESDLSVTSRNNDVHKEAPPDHSDERADPATIPSSLPDSNQHNLNTGLLPCHMQQQTSECSLETKTDSMPVSPNKFGSAIVFNPASQEPNDSQIINKVEVPIDSNISCKHTDNELNDPSNVKTSVAVGDCDTRGENMNVSQETTSEIMNVSQETISETLHRDCSGSSTNLLNVEWVGDAVRAVEGKSYYESFCLNGFTYKLEDHVFVSSNNGKPSKLQAIMLSCFC</sequence>
<feature type="compositionally biased region" description="Polar residues" evidence="5">
    <location>
        <begin position="372"/>
        <end position="386"/>
    </location>
</feature>
<dbReference type="InterPro" id="IPR019786">
    <property type="entry name" value="Zinc_finger_PHD-type_CS"/>
</dbReference>
<keyword evidence="8" id="KW-1185">Reference proteome</keyword>
<dbReference type="Proteomes" id="UP000652761">
    <property type="component" value="Unassembled WGS sequence"/>
</dbReference>
<evidence type="ECO:0000256" key="2">
    <source>
        <dbReference type="ARBA" id="ARBA00022771"/>
    </source>
</evidence>
<keyword evidence="2 4" id="KW-0863">Zinc-finger</keyword>
<dbReference type="OrthoDB" id="787137at2759"/>
<dbReference type="PROSITE" id="PS01359">
    <property type="entry name" value="ZF_PHD_1"/>
    <property type="match status" value="1"/>
</dbReference>
<evidence type="ECO:0000256" key="5">
    <source>
        <dbReference type="SAM" id="MobiDB-lite"/>
    </source>
</evidence>
<keyword evidence="1" id="KW-0479">Metal-binding</keyword>
<evidence type="ECO:0000259" key="6">
    <source>
        <dbReference type="PROSITE" id="PS50016"/>
    </source>
</evidence>
<dbReference type="PANTHER" id="PTHR47527:SF3">
    <property type="entry name" value="RING_FYVE_PHD ZINC FINGER SUPERFAMILY PROTEIN"/>
    <property type="match status" value="1"/>
</dbReference>
<dbReference type="Gene3D" id="2.30.30.490">
    <property type="match status" value="1"/>
</dbReference>
<evidence type="ECO:0000256" key="1">
    <source>
        <dbReference type="ARBA" id="ARBA00022723"/>
    </source>
</evidence>
<feature type="compositionally biased region" description="Basic and acidic residues" evidence="5">
    <location>
        <begin position="352"/>
        <end position="368"/>
    </location>
</feature>
<evidence type="ECO:0000313" key="8">
    <source>
        <dbReference type="Proteomes" id="UP000652761"/>
    </source>
</evidence>
<dbReference type="AlphaFoldDB" id="A0A843TET5"/>
<dbReference type="Gene3D" id="3.30.40.10">
    <property type="entry name" value="Zinc/RING finger domain, C3HC4 (zinc finger)"/>
    <property type="match status" value="1"/>
</dbReference>
<dbReference type="InterPro" id="IPR013083">
    <property type="entry name" value="Znf_RING/FYVE/PHD"/>
</dbReference>
<accession>A0A843TET5</accession>
<feature type="region of interest" description="Disordered" evidence="5">
    <location>
        <begin position="267"/>
        <end position="296"/>
    </location>
</feature>
<dbReference type="SMART" id="SM00249">
    <property type="entry name" value="PHD"/>
    <property type="match status" value="1"/>
</dbReference>
<dbReference type="InterPro" id="IPR019787">
    <property type="entry name" value="Znf_PHD-finger"/>
</dbReference>
<dbReference type="InterPro" id="IPR043151">
    <property type="entry name" value="BAH_sf"/>
</dbReference>
<proteinExistence type="predicted"/>
<feature type="compositionally biased region" description="Polar residues" evidence="5">
    <location>
        <begin position="276"/>
        <end position="291"/>
    </location>
</feature>
<dbReference type="GO" id="GO:0008270">
    <property type="term" value="F:zinc ion binding"/>
    <property type="evidence" value="ECO:0007669"/>
    <property type="project" value="UniProtKB-KW"/>
</dbReference>
<evidence type="ECO:0000313" key="7">
    <source>
        <dbReference type="EMBL" id="MQL68124.1"/>
    </source>
</evidence>
<dbReference type="PANTHER" id="PTHR47527">
    <property type="entry name" value="RING/FYVE/PHD ZINC FINGER SUPERFAMILY PROTEIN"/>
    <property type="match status" value="1"/>
</dbReference>
<dbReference type="EMBL" id="NMUH01000008">
    <property type="protein sequence ID" value="MQL68124.1"/>
    <property type="molecule type" value="Genomic_DNA"/>
</dbReference>
<keyword evidence="3" id="KW-0862">Zinc</keyword>